<evidence type="ECO:0000256" key="2">
    <source>
        <dbReference type="ARBA" id="ARBA00023125"/>
    </source>
</evidence>
<dbReference type="AlphaFoldDB" id="A0A3L6ZYL3"/>
<reference evidence="6 7" key="1">
    <citation type="submission" date="2018-10" db="EMBL/GenBank/DDBJ databases">
        <title>Xanthobacter tagetidis genome sequencing and assembly.</title>
        <authorList>
            <person name="Maclea K.S."/>
            <person name="Goen A.E."/>
            <person name="Fatima S.A."/>
        </authorList>
    </citation>
    <scope>NUCLEOTIDE SEQUENCE [LARGE SCALE GENOMIC DNA]</scope>
    <source>
        <strain evidence="6 7">ATCC 700314</strain>
    </source>
</reference>
<accession>A0A3L6ZYL3</accession>
<dbReference type="InterPro" id="IPR036388">
    <property type="entry name" value="WH-like_DNA-bd_sf"/>
</dbReference>
<dbReference type="Gene3D" id="1.20.120.530">
    <property type="entry name" value="GntR ligand-binding domain-like"/>
    <property type="match status" value="1"/>
</dbReference>
<name>A0A3L6ZYL3_9HYPH</name>
<dbReference type="PROSITE" id="PS50949">
    <property type="entry name" value="HTH_GNTR"/>
    <property type="match status" value="1"/>
</dbReference>
<keyword evidence="3" id="KW-0804">Transcription</keyword>
<dbReference type="SUPFAM" id="SSF46785">
    <property type="entry name" value="Winged helix' DNA-binding domain"/>
    <property type="match status" value="1"/>
</dbReference>
<dbReference type="InterPro" id="IPR011711">
    <property type="entry name" value="GntR_C"/>
</dbReference>
<keyword evidence="2" id="KW-0238">DNA-binding</keyword>
<evidence type="ECO:0000256" key="3">
    <source>
        <dbReference type="ARBA" id="ARBA00023163"/>
    </source>
</evidence>
<feature type="region of interest" description="Disordered" evidence="4">
    <location>
        <begin position="13"/>
        <end position="33"/>
    </location>
</feature>
<dbReference type="Pfam" id="PF00392">
    <property type="entry name" value="GntR"/>
    <property type="match status" value="1"/>
</dbReference>
<dbReference type="SUPFAM" id="SSF48008">
    <property type="entry name" value="GntR ligand-binding domain-like"/>
    <property type="match status" value="1"/>
</dbReference>
<dbReference type="EMBL" id="RCTF01000024">
    <property type="protein sequence ID" value="RLP72820.1"/>
    <property type="molecule type" value="Genomic_DNA"/>
</dbReference>
<dbReference type="GO" id="GO:0003677">
    <property type="term" value="F:DNA binding"/>
    <property type="evidence" value="ECO:0007669"/>
    <property type="project" value="UniProtKB-KW"/>
</dbReference>
<gene>
    <name evidence="6" type="ORF">D9R14_21035</name>
</gene>
<dbReference type="Proteomes" id="UP000269692">
    <property type="component" value="Unassembled WGS sequence"/>
</dbReference>
<dbReference type="InterPro" id="IPR000524">
    <property type="entry name" value="Tscrpt_reg_HTH_GntR"/>
</dbReference>
<feature type="domain" description="HTH gntR-type" evidence="5">
    <location>
        <begin position="39"/>
        <end position="106"/>
    </location>
</feature>
<proteinExistence type="predicted"/>
<dbReference type="GO" id="GO:0003700">
    <property type="term" value="F:DNA-binding transcription factor activity"/>
    <property type="evidence" value="ECO:0007669"/>
    <property type="project" value="InterPro"/>
</dbReference>
<organism evidence="6 7">
    <name type="scientific">Xanthobacter tagetidis</name>
    <dbReference type="NCBI Taxonomy" id="60216"/>
    <lineage>
        <taxon>Bacteria</taxon>
        <taxon>Pseudomonadati</taxon>
        <taxon>Pseudomonadota</taxon>
        <taxon>Alphaproteobacteria</taxon>
        <taxon>Hyphomicrobiales</taxon>
        <taxon>Xanthobacteraceae</taxon>
        <taxon>Xanthobacter</taxon>
    </lineage>
</organism>
<dbReference type="SMART" id="SM00345">
    <property type="entry name" value="HTH_GNTR"/>
    <property type="match status" value="1"/>
</dbReference>
<evidence type="ECO:0000259" key="5">
    <source>
        <dbReference type="PROSITE" id="PS50949"/>
    </source>
</evidence>
<feature type="compositionally biased region" description="Low complexity" evidence="4">
    <location>
        <begin position="24"/>
        <end position="33"/>
    </location>
</feature>
<dbReference type="InterPro" id="IPR036390">
    <property type="entry name" value="WH_DNA-bd_sf"/>
</dbReference>
<evidence type="ECO:0000313" key="7">
    <source>
        <dbReference type="Proteomes" id="UP000269692"/>
    </source>
</evidence>
<dbReference type="PANTHER" id="PTHR43537:SF49">
    <property type="entry name" value="TRANSCRIPTIONAL REGULATORY PROTEIN"/>
    <property type="match status" value="1"/>
</dbReference>
<evidence type="ECO:0000313" key="6">
    <source>
        <dbReference type="EMBL" id="RLP72820.1"/>
    </source>
</evidence>
<protein>
    <submittedName>
        <fullName evidence="6">GntR family transcriptional regulator</fullName>
    </submittedName>
</protein>
<keyword evidence="7" id="KW-1185">Reference proteome</keyword>
<dbReference type="Pfam" id="PF07729">
    <property type="entry name" value="FCD"/>
    <property type="match status" value="1"/>
</dbReference>
<evidence type="ECO:0000256" key="4">
    <source>
        <dbReference type="SAM" id="MobiDB-lite"/>
    </source>
</evidence>
<evidence type="ECO:0000256" key="1">
    <source>
        <dbReference type="ARBA" id="ARBA00023015"/>
    </source>
</evidence>
<dbReference type="InterPro" id="IPR008920">
    <property type="entry name" value="TF_FadR/GntR_C"/>
</dbReference>
<dbReference type="CDD" id="cd07377">
    <property type="entry name" value="WHTH_GntR"/>
    <property type="match status" value="1"/>
</dbReference>
<comment type="caution">
    <text evidence="6">The sequence shown here is derived from an EMBL/GenBank/DDBJ whole genome shotgun (WGS) entry which is preliminary data.</text>
</comment>
<dbReference type="SMART" id="SM00895">
    <property type="entry name" value="FCD"/>
    <property type="match status" value="1"/>
</dbReference>
<dbReference type="PANTHER" id="PTHR43537">
    <property type="entry name" value="TRANSCRIPTIONAL REGULATOR, GNTR FAMILY"/>
    <property type="match status" value="1"/>
</dbReference>
<sequence length="261" mass="29275">MIGTFQRAMLLSSREAPMSKRPTKAAPEAKVAKPAKVGGSHADAIYRYLEQEIVSGRLQPGEKLDDVALAERFGVSKTPIREAILQLTAIDFVQVRQRVGAIVAPLSLQRMVQMFEVMATLEAMCAGLAAARMTSAERELLEHALACCQRHSQGDSEEACKDYTEANFNFHEIVYRGSHNDYLCEQASHLRKRLAPYRRFWLTTPSRMRKSCGEHEQVARAILGFDEPEAERAMKAHLTMQTDLVSILLEQLPPSYLTVIK</sequence>
<dbReference type="Gene3D" id="1.10.10.10">
    <property type="entry name" value="Winged helix-like DNA-binding domain superfamily/Winged helix DNA-binding domain"/>
    <property type="match status" value="1"/>
</dbReference>
<keyword evidence="1" id="KW-0805">Transcription regulation</keyword>